<evidence type="ECO:0000313" key="6">
    <source>
        <dbReference type="Proteomes" id="UP001152747"/>
    </source>
</evidence>
<dbReference type="OrthoDB" id="8954335at2759"/>
<dbReference type="InterPro" id="IPR009019">
    <property type="entry name" value="KH_sf_prok-type"/>
</dbReference>
<evidence type="ECO:0000313" key="5">
    <source>
        <dbReference type="EMBL" id="CAI5441768.1"/>
    </source>
</evidence>
<reference evidence="5" key="1">
    <citation type="submission" date="2022-11" db="EMBL/GenBank/DDBJ databases">
        <authorList>
            <person name="Kikuchi T."/>
        </authorList>
    </citation>
    <scope>NUCLEOTIDE SEQUENCE</scope>
    <source>
        <strain evidence="5">PS1010</strain>
    </source>
</reference>
<comment type="caution">
    <text evidence="5">The sequence shown here is derived from an EMBL/GenBank/DDBJ whole genome shotgun (WGS) entry which is preliminary data.</text>
</comment>
<keyword evidence="6" id="KW-1185">Reference proteome</keyword>
<sequence>MIIKSFFRYYSLNPTTSKFSEVQQKCLQLAVIGSPNVGKSLLTNNLVRCPLSAVSSKMDTTTRNISASICEDSTQLVFVDSPGAVSTSHVRETMKQRASQGERLLQDPEKALRNAQHILVVQDSTAPGSYIHHRVLHMLHRYSHVPSTLVMNKIDLVTRRSDLLPLVEILTNGQLSDNQKIATKPAQIGRLGKSLTTANSNCSIVPTDEKWQNSYRNLLQKPTFKCSFSETKSLFRTIYGWSGFERVFFVSSLSGEGIDDLRTHLLNISPSGDWKMEQSTPTSESAQQLCIDSIRAAVLDTTPSDVAYTIVPKIVEWDENGEVLQIVGELKCKKSRDGVLVIGKGGRRISEIGRRVNEHLHSLFQRQLYCRLIVTHNGKLITNS</sequence>
<comment type="similarity">
    <text evidence="3">Belongs to the TRAFAC class TrmE-Era-EngA-EngB-Septin-like GTPase superfamily. Era GTPase family.</text>
</comment>
<dbReference type="PANTHER" id="PTHR42698:SF1">
    <property type="entry name" value="GTPASE ERA, MITOCHONDRIAL"/>
    <property type="match status" value="1"/>
</dbReference>
<dbReference type="Proteomes" id="UP001152747">
    <property type="component" value="Unassembled WGS sequence"/>
</dbReference>
<evidence type="ECO:0000259" key="4">
    <source>
        <dbReference type="PROSITE" id="PS51713"/>
    </source>
</evidence>
<dbReference type="GO" id="GO:0019843">
    <property type="term" value="F:rRNA binding"/>
    <property type="evidence" value="ECO:0007669"/>
    <property type="project" value="TreeGrafter"/>
</dbReference>
<dbReference type="Pfam" id="PF01926">
    <property type="entry name" value="MMR_HSR1"/>
    <property type="match status" value="1"/>
</dbReference>
<dbReference type="CDD" id="cd22534">
    <property type="entry name" value="KH-II_Era"/>
    <property type="match status" value="1"/>
</dbReference>
<name>A0A9P1IBF9_9PELO</name>
<dbReference type="PANTHER" id="PTHR42698">
    <property type="entry name" value="GTPASE ERA"/>
    <property type="match status" value="1"/>
</dbReference>
<dbReference type="Gene3D" id="3.40.50.300">
    <property type="entry name" value="P-loop containing nucleotide triphosphate hydrolases"/>
    <property type="match status" value="1"/>
</dbReference>
<dbReference type="GO" id="GO:0043024">
    <property type="term" value="F:ribosomal small subunit binding"/>
    <property type="evidence" value="ECO:0007669"/>
    <property type="project" value="TreeGrafter"/>
</dbReference>
<feature type="region of interest" description="G2" evidence="3">
    <location>
        <begin position="59"/>
        <end position="63"/>
    </location>
</feature>
<gene>
    <name evidence="5" type="ORF">CAMP_LOCUS4405</name>
</gene>
<dbReference type="GO" id="GO:0005759">
    <property type="term" value="C:mitochondrial matrix"/>
    <property type="evidence" value="ECO:0007669"/>
    <property type="project" value="TreeGrafter"/>
</dbReference>
<feature type="region of interest" description="G1" evidence="3">
    <location>
        <begin position="33"/>
        <end position="40"/>
    </location>
</feature>
<evidence type="ECO:0000256" key="2">
    <source>
        <dbReference type="ARBA" id="ARBA00023134"/>
    </source>
</evidence>
<dbReference type="PROSITE" id="PS51713">
    <property type="entry name" value="G_ERA"/>
    <property type="match status" value="1"/>
</dbReference>
<evidence type="ECO:0000256" key="3">
    <source>
        <dbReference type="PROSITE-ProRule" id="PRU01050"/>
    </source>
</evidence>
<feature type="domain" description="Era-type G" evidence="4">
    <location>
        <begin position="25"/>
        <end position="271"/>
    </location>
</feature>
<dbReference type="SUPFAM" id="SSF54814">
    <property type="entry name" value="Prokaryotic type KH domain (KH-domain type II)"/>
    <property type="match status" value="1"/>
</dbReference>
<feature type="region of interest" description="G4" evidence="3">
    <location>
        <begin position="152"/>
        <end position="155"/>
    </location>
</feature>
<proteinExistence type="inferred from homology"/>
<dbReference type="InterPro" id="IPR006073">
    <property type="entry name" value="GTP-bd"/>
</dbReference>
<dbReference type="EMBL" id="CANHGI010000002">
    <property type="protein sequence ID" value="CAI5441768.1"/>
    <property type="molecule type" value="Genomic_DNA"/>
</dbReference>
<protein>
    <recommendedName>
        <fullName evidence="4">Era-type G domain-containing protein</fullName>
    </recommendedName>
</protein>
<keyword evidence="1 3" id="KW-0547">Nucleotide-binding</keyword>
<dbReference type="InterPro" id="IPR030388">
    <property type="entry name" value="G_ERA_dom"/>
</dbReference>
<dbReference type="Gene3D" id="3.30.300.20">
    <property type="match status" value="1"/>
</dbReference>
<dbReference type="AlphaFoldDB" id="A0A9P1IBF9"/>
<feature type="region of interest" description="G3" evidence="3">
    <location>
        <begin position="80"/>
        <end position="83"/>
    </location>
</feature>
<dbReference type="GO" id="GO:0000028">
    <property type="term" value="P:ribosomal small subunit assembly"/>
    <property type="evidence" value="ECO:0007669"/>
    <property type="project" value="TreeGrafter"/>
</dbReference>
<accession>A0A9P1IBF9</accession>
<dbReference type="CDD" id="cd04163">
    <property type="entry name" value="Era"/>
    <property type="match status" value="1"/>
</dbReference>
<organism evidence="5 6">
    <name type="scientific">Caenorhabditis angaria</name>
    <dbReference type="NCBI Taxonomy" id="860376"/>
    <lineage>
        <taxon>Eukaryota</taxon>
        <taxon>Metazoa</taxon>
        <taxon>Ecdysozoa</taxon>
        <taxon>Nematoda</taxon>
        <taxon>Chromadorea</taxon>
        <taxon>Rhabditida</taxon>
        <taxon>Rhabditina</taxon>
        <taxon>Rhabditomorpha</taxon>
        <taxon>Rhabditoidea</taxon>
        <taxon>Rhabditidae</taxon>
        <taxon>Peloderinae</taxon>
        <taxon>Caenorhabditis</taxon>
    </lineage>
</organism>
<evidence type="ECO:0000256" key="1">
    <source>
        <dbReference type="ARBA" id="ARBA00022741"/>
    </source>
</evidence>
<feature type="region of interest" description="G5" evidence="3">
    <location>
        <begin position="250"/>
        <end position="252"/>
    </location>
</feature>
<dbReference type="InterPro" id="IPR027417">
    <property type="entry name" value="P-loop_NTPase"/>
</dbReference>
<dbReference type="SUPFAM" id="SSF52540">
    <property type="entry name" value="P-loop containing nucleoside triphosphate hydrolases"/>
    <property type="match status" value="1"/>
</dbReference>
<keyword evidence="2 3" id="KW-0342">GTP-binding</keyword>
<dbReference type="InterPro" id="IPR005662">
    <property type="entry name" value="GTPase_Era-like"/>
</dbReference>
<dbReference type="GO" id="GO:0005525">
    <property type="term" value="F:GTP binding"/>
    <property type="evidence" value="ECO:0007669"/>
    <property type="project" value="UniProtKB-UniRule"/>
</dbReference>
<dbReference type="InterPro" id="IPR015946">
    <property type="entry name" value="KH_dom-like_a/b"/>
</dbReference>